<dbReference type="GO" id="GO:0015562">
    <property type="term" value="F:efflux transmembrane transporter activity"/>
    <property type="evidence" value="ECO:0007669"/>
    <property type="project" value="InterPro"/>
</dbReference>
<proteinExistence type="inferred from homology"/>
<dbReference type="Pfam" id="PF02321">
    <property type="entry name" value="OEP"/>
    <property type="match status" value="2"/>
</dbReference>
<reference evidence="4 5" key="1">
    <citation type="journal article" date="2020" name="Syst. Appl. Microbiol.">
        <title>Arthrospiribacter ruber gen. nov., sp. nov., a novel bacterium isolated from Arthrospira cultures.</title>
        <authorList>
            <person name="Waleron M."/>
            <person name="Misztak A."/>
            <person name="Waleron M.M."/>
            <person name="Furmaniak M."/>
            <person name="Mrozik A."/>
            <person name="Waleron K."/>
        </authorList>
    </citation>
    <scope>NUCLEOTIDE SEQUENCE [LARGE SCALE GENOMIC DNA]</scope>
    <source>
        <strain evidence="4 5">DPMB0001</strain>
    </source>
</reference>
<gene>
    <name evidence="4" type="ORF">EGN73_16540</name>
</gene>
<keyword evidence="2" id="KW-0472">Membrane</keyword>
<evidence type="ECO:0000256" key="2">
    <source>
        <dbReference type="RuleBase" id="RU362097"/>
    </source>
</evidence>
<feature type="coiled-coil region" evidence="3">
    <location>
        <begin position="200"/>
        <end position="233"/>
    </location>
</feature>
<name>A0A951MES8_9BACT</name>
<dbReference type="EMBL" id="RPHB01000008">
    <property type="protein sequence ID" value="MBW3469407.1"/>
    <property type="molecule type" value="Genomic_DNA"/>
</dbReference>
<feature type="chain" id="PRO_5039962472" evidence="2">
    <location>
        <begin position="26"/>
        <end position="484"/>
    </location>
</feature>
<keyword evidence="3" id="KW-0175">Coiled coil</keyword>
<keyword evidence="5" id="KW-1185">Reference proteome</keyword>
<dbReference type="PANTHER" id="PTHR30203:SF30">
    <property type="entry name" value="OUTER MEMBRANE PROTEIN-RELATED"/>
    <property type="match status" value="1"/>
</dbReference>
<protein>
    <submittedName>
        <fullName evidence="4">Efflux transporter outer membrane subunit</fullName>
    </submittedName>
</protein>
<dbReference type="GO" id="GO:0005886">
    <property type="term" value="C:plasma membrane"/>
    <property type="evidence" value="ECO:0007669"/>
    <property type="project" value="UniProtKB-SubCell"/>
</dbReference>
<accession>A0A951MES8</accession>
<evidence type="ECO:0000313" key="4">
    <source>
        <dbReference type="EMBL" id="MBW3469407.1"/>
    </source>
</evidence>
<evidence type="ECO:0000256" key="3">
    <source>
        <dbReference type="SAM" id="Coils"/>
    </source>
</evidence>
<keyword evidence="2" id="KW-0564">Palmitate</keyword>
<sequence length="484" mass="55056">MKRLFQSKLSIALLLVHLLASCKVAEVYTPQLEVLPGNYLNESLEAESSLNVAMINWEIYFEDPNLKSLIRVALENNQDNLKTLERIRIARANLGIARGGLLPEINGIAGAMSRRFGEYTMDGVGNTDSNLSPTVPEDKLIPDPYRDFILGAQFNWEIDVWGKLKNRKRAAFERYLASEEMANHVKTWLIGEVVMHYYQLVALDEELRILTSNIELQEKAVNLSKDLKESGKENQLAVDQFEALMLNSKALLIERQRELRTTELQLTRLMGGYAMEHERTVLDTAFENSELVAFGLPADLLRMRPDIRMAERELIASKADLNAARAAFFPSINLGGMAGFNAFDFGKLFFSPASMVYQLGAGLTAPVFNRNRIRMEMETAKASQKIAFLEYEQTVFKSYLEILNLINEFRTYDEQLQLKSYEVEVQKRSVDNSNIMFRVGYADYLEVLNAQSRALQSEIELIELKKSQLQTNVKIYLALGGGWM</sequence>
<dbReference type="NCBIfam" id="TIGR01845">
    <property type="entry name" value="outer_NodT"/>
    <property type="match status" value="1"/>
</dbReference>
<comment type="similarity">
    <text evidence="1 2">Belongs to the outer membrane factor (OMF) (TC 1.B.17) family.</text>
</comment>
<feature type="coiled-coil region" evidence="3">
    <location>
        <begin position="445"/>
        <end position="472"/>
    </location>
</feature>
<keyword evidence="2" id="KW-0732">Signal</keyword>
<comment type="caution">
    <text evidence="4">The sequence shown here is derived from an EMBL/GenBank/DDBJ whole genome shotgun (WGS) entry which is preliminary data.</text>
</comment>
<keyword evidence="2" id="KW-0812">Transmembrane</keyword>
<dbReference type="InterPro" id="IPR003423">
    <property type="entry name" value="OMP_efflux"/>
</dbReference>
<dbReference type="Proteomes" id="UP000727490">
    <property type="component" value="Unassembled WGS sequence"/>
</dbReference>
<dbReference type="InterPro" id="IPR010131">
    <property type="entry name" value="MdtP/NodT-like"/>
</dbReference>
<evidence type="ECO:0000256" key="1">
    <source>
        <dbReference type="ARBA" id="ARBA00007613"/>
    </source>
</evidence>
<keyword evidence="2" id="KW-1134">Transmembrane beta strand</keyword>
<comment type="subcellular location">
    <subcellularLocation>
        <location evidence="2">Cell membrane</location>
        <topology evidence="2">Lipid-anchor</topology>
    </subcellularLocation>
</comment>
<evidence type="ECO:0000313" key="5">
    <source>
        <dbReference type="Proteomes" id="UP000727490"/>
    </source>
</evidence>
<dbReference type="RefSeq" id="WP_219292478.1">
    <property type="nucleotide sequence ID" value="NZ_RPHB01000008.1"/>
</dbReference>
<dbReference type="PANTHER" id="PTHR30203">
    <property type="entry name" value="OUTER MEMBRANE CATION EFFLUX PROTEIN"/>
    <property type="match status" value="1"/>
</dbReference>
<organism evidence="4 5">
    <name type="scientific">Arthrospiribacter ruber</name>
    <dbReference type="NCBI Taxonomy" id="2487934"/>
    <lineage>
        <taxon>Bacteria</taxon>
        <taxon>Pseudomonadati</taxon>
        <taxon>Bacteroidota</taxon>
        <taxon>Cytophagia</taxon>
        <taxon>Cytophagales</taxon>
        <taxon>Cyclobacteriaceae</taxon>
        <taxon>Arthrospiribacter</taxon>
    </lineage>
</organism>
<dbReference type="PROSITE" id="PS51257">
    <property type="entry name" value="PROKAR_LIPOPROTEIN"/>
    <property type="match status" value="1"/>
</dbReference>
<keyword evidence="2" id="KW-0449">Lipoprotein</keyword>
<feature type="signal peptide" evidence="2">
    <location>
        <begin position="1"/>
        <end position="25"/>
    </location>
</feature>
<dbReference type="AlphaFoldDB" id="A0A951MES8"/>